<gene>
    <name evidence="1" type="ORF">CEXT_272861</name>
</gene>
<organism evidence="1 2">
    <name type="scientific">Caerostris extrusa</name>
    <name type="common">Bark spider</name>
    <name type="synonym">Caerostris bankana</name>
    <dbReference type="NCBI Taxonomy" id="172846"/>
    <lineage>
        <taxon>Eukaryota</taxon>
        <taxon>Metazoa</taxon>
        <taxon>Ecdysozoa</taxon>
        <taxon>Arthropoda</taxon>
        <taxon>Chelicerata</taxon>
        <taxon>Arachnida</taxon>
        <taxon>Araneae</taxon>
        <taxon>Araneomorphae</taxon>
        <taxon>Entelegynae</taxon>
        <taxon>Araneoidea</taxon>
        <taxon>Araneidae</taxon>
        <taxon>Caerostris</taxon>
    </lineage>
</organism>
<comment type="caution">
    <text evidence="1">The sequence shown here is derived from an EMBL/GenBank/DDBJ whole genome shotgun (WGS) entry which is preliminary data.</text>
</comment>
<keyword evidence="2" id="KW-1185">Reference proteome</keyword>
<name>A0AAV4VEW4_CAEEX</name>
<accession>A0AAV4VEW4</accession>
<dbReference type="Proteomes" id="UP001054945">
    <property type="component" value="Unassembled WGS sequence"/>
</dbReference>
<dbReference type="EMBL" id="BPLR01014449">
    <property type="protein sequence ID" value="GIY68822.1"/>
    <property type="molecule type" value="Genomic_DNA"/>
</dbReference>
<sequence>MLFCLGISTFAFMKEEMRSYLTPTRVLFCGRKRLRESEFLCSPFYQLRRAAIRHSQQTDSDEMTTVCLRKKVISSPVVPHVAPGEEGGIPIPLRNVRIKVCWNSNENNDKL</sequence>
<dbReference type="AlphaFoldDB" id="A0AAV4VEW4"/>
<proteinExistence type="predicted"/>
<evidence type="ECO:0000313" key="2">
    <source>
        <dbReference type="Proteomes" id="UP001054945"/>
    </source>
</evidence>
<evidence type="ECO:0000313" key="1">
    <source>
        <dbReference type="EMBL" id="GIY68822.1"/>
    </source>
</evidence>
<reference evidence="1 2" key="1">
    <citation type="submission" date="2021-06" db="EMBL/GenBank/DDBJ databases">
        <title>Caerostris extrusa draft genome.</title>
        <authorList>
            <person name="Kono N."/>
            <person name="Arakawa K."/>
        </authorList>
    </citation>
    <scope>NUCLEOTIDE SEQUENCE [LARGE SCALE GENOMIC DNA]</scope>
</reference>
<protein>
    <submittedName>
        <fullName evidence="1">Uncharacterized protein</fullName>
    </submittedName>
</protein>